<feature type="transmembrane region" description="Helical" evidence="1">
    <location>
        <begin position="29"/>
        <end position="46"/>
    </location>
</feature>
<keyword evidence="1" id="KW-1133">Transmembrane helix</keyword>
<evidence type="ECO:0000256" key="1">
    <source>
        <dbReference type="SAM" id="Phobius"/>
    </source>
</evidence>
<keyword evidence="3" id="KW-1185">Reference proteome</keyword>
<keyword evidence="1" id="KW-0472">Membrane</keyword>
<sequence length="68" mass="8010">MKILDTVIIGIDLMLFMYFYNVAINTTDMTTRLISCAAMTFEVYFIRKHIKIMRKINIAKDENVTKDK</sequence>
<evidence type="ECO:0000313" key="3">
    <source>
        <dbReference type="Proteomes" id="UP000609849"/>
    </source>
</evidence>
<dbReference type="Proteomes" id="UP000609849">
    <property type="component" value="Unassembled WGS sequence"/>
</dbReference>
<comment type="caution">
    <text evidence="2">The sequence shown here is derived from an EMBL/GenBank/DDBJ whole genome shotgun (WGS) entry which is preliminary data.</text>
</comment>
<accession>A0ABR7JQZ9</accession>
<feature type="transmembrane region" description="Helical" evidence="1">
    <location>
        <begin position="7"/>
        <end position="23"/>
    </location>
</feature>
<keyword evidence="1" id="KW-0812">Transmembrane</keyword>
<gene>
    <name evidence="2" type="ORF">H8923_11220</name>
</gene>
<evidence type="ECO:0008006" key="4">
    <source>
        <dbReference type="Google" id="ProtNLM"/>
    </source>
</evidence>
<evidence type="ECO:0000313" key="2">
    <source>
        <dbReference type="EMBL" id="MBC5997336.1"/>
    </source>
</evidence>
<dbReference type="RefSeq" id="WP_153925019.1">
    <property type="nucleotide sequence ID" value="NZ_JACRWE010000004.1"/>
</dbReference>
<proteinExistence type="predicted"/>
<protein>
    <recommendedName>
        <fullName evidence="4">DUF2061 domain-containing protein</fullName>
    </recommendedName>
</protein>
<dbReference type="EMBL" id="JACRWE010000004">
    <property type="protein sequence ID" value="MBC5997336.1"/>
    <property type="molecule type" value="Genomic_DNA"/>
</dbReference>
<organism evidence="2 3">
    <name type="scientific">Romboutsia faecis</name>
    <dbReference type="NCBI Taxonomy" id="2764597"/>
    <lineage>
        <taxon>Bacteria</taxon>
        <taxon>Bacillati</taxon>
        <taxon>Bacillota</taxon>
        <taxon>Clostridia</taxon>
        <taxon>Peptostreptococcales</taxon>
        <taxon>Peptostreptococcaceae</taxon>
        <taxon>Romboutsia</taxon>
    </lineage>
</organism>
<name>A0ABR7JQZ9_9FIRM</name>
<reference evidence="2 3" key="1">
    <citation type="submission" date="2020-08" db="EMBL/GenBank/DDBJ databases">
        <authorList>
            <person name="Liu C."/>
            <person name="Sun Q."/>
        </authorList>
    </citation>
    <scope>NUCLEOTIDE SEQUENCE [LARGE SCALE GENOMIC DNA]</scope>
    <source>
        <strain evidence="2 3">NSJ-18</strain>
    </source>
</reference>